<reference evidence="2" key="2">
    <citation type="submission" date="2023-06" db="EMBL/GenBank/DDBJ databases">
        <title>Black Yeasts Isolated from many extreme environments.</title>
        <authorList>
            <person name="Coleine C."/>
            <person name="Stajich J.E."/>
            <person name="Selbmann L."/>
        </authorList>
    </citation>
    <scope>NUCLEOTIDE SEQUENCE</scope>
    <source>
        <strain evidence="2">CCFEE 5200</strain>
    </source>
</reference>
<evidence type="ECO:0000313" key="3">
    <source>
        <dbReference type="EMBL" id="TKA40518.1"/>
    </source>
</evidence>
<dbReference type="Proteomes" id="UP001175353">
    <property type="component" value="Unassembled WGS sequence"/>
</dbReference>
<dbReference type="EMBL" id="JAUJLE010000150">
    <property type="protein sequence ID" value="KAK0974873.1"/>
    <property type="molecule type" value="Genomic_DNA"/>
</dbReference>
<evidence type="ECO:0000313" key="5">
    <source>
        <dbReference type="Proteomes" id="UP001175353"/>
    </source>
</evidence>
<comment type="caution">
    <text evidence="3">The sequence shown here is derived from an EMBL/GenBank/DDBJ whole genome shotgun (WGS) entry which is preliminary data.</text>
</comment>
<dbReference type="OrthoDB" id="5366606at2759"/>
<evidence type="ECO:0000313" key="2">
    <source>
        <dbReference type="EMBL" id="KAK0974873.1"/>
    </source>
</evidence>
<feature type="region of interest" description="Disordered" evidence="1">
    <location>
        <begin position="1"/>
        <end position="60"/>
    </location>
</feature>
<evidence type="ECO:0000313" key="4">
    <source>
        <dbReference type="Proteomes" id="UP000310066"/>
    </source>
</evidence>
<keyword evidence="5" id="KW-1185">Reference proteome</keyword>
<feature type="compositionally biased region" description="Pro residues" evidence="1">
    <location>
        <begin position="1"/>
        <end position="10"/>
    </location>
</feature>
<reference evidence="3 4" key="1">
    <citation type="submission" date="2017-03" db="EMBL/GenBank/DDBJ databases">
        <title>Genomes of endolithic fungi from Antarctica.</title>
        <authorList>
            <person name="Coleine C."/>
            <person name="Masonjones S."/>
            <person name="Stajich J.E."/>
        </authorList>
    </citation>
    <scope>NUCLEOTIDE SEQUENCE [LARGE SCALE GENOMIC DNA]</scope>
    <source>
        <strain evidence="3 4">CCFEE 5311</strain>
    </source>
</reference>
<organism evidence="3 4">
    <name type="scientific">Friedmanniomyces endolithicus</name>
    <dbReference type="NCBI Taxonomy" id="329885"/>
    <lineage>
        <taxon>Eukaryota</taxon>
        <taxon>Fungi</taxon>
        <taxon>Dikarya</taxon>
        <taxon>Ascomycota</taxon>
        <taxon>Pezizomycotina</taxon>
        <taxon>Dothideomycetes</taxon>
        <taxon>Dothideomycetidae</taxon>
        <taxon>Mycosphaerellales</taxon>
        <taxon>Teratosphaeriaceae</taxon>
        <taxon>Friedmanniomyces</taxon>
    </lineage>
</organism>
<proteinExistence type="predicted"/>
<protein>
    <submittedName>
        <fullName evidence="3">Uncharacterized protein</fullName>
    </submittedName>
</protein>
<evidence type="ECO:0000256" key="1">
    <source>
        <dbReference type="SAM" id="MobiDB-lite"/>
    </source>
</evidence>
<dbReference type="AlphaFoldDB" id="A0A4U0UWL8"/>
<dbReference type="Proteomes" id="UP000310066">
    <property type="component" value="Unassembled WGS sequence"/>
</dbReference>
<accession>A0A4U0UWL8</accession>
<feature type="compositionally biased region" description="Low complexity" evidence="1">
    <location>
        <begin position="43"/>
        <end position="54"/>
    </location>
</feature>
<gene>
    <name evidence="3" type="ORF">B0A54_08975</name>
    <name evidence="2" type="ORF">LTR91_014211</name>
</gene>
<name>A0A4U0UWL8_9PEZI</name>
<sequence length="145" mass="16058">MPRAVAPPPSNEFEIRLTKPFSGPPKHTIEVIGSPNRSASIRTTTHTSPTQTTHKTGDVPADDVQELLRLVSELRGFPSHPSKDIYEKDVKVDFNTFEIQWGNEEEESSPDSVKEIAGEQKEDFGRIAESIEALARTFAKKDAAV</sequence>
<dbReference type="EMBL" id="NAJP01000032">
    <property type="protein sequence ID" value="TKA40518.1"/>
    <property type="molecule type" value="Genomic_DNA"/>
</dbReference>